<reference evidence="7 8" key="1">
    <citation type="journal article" date="2023" name="Virus Evol.">
        <title>Computational host range prediction-The good, the bad, and the ugly.</title>
        <authorList>
            <person name="Howell A.A."/>
            <person name="Versoza C.J."/>
            <person name="Pfeifer S.P."/>
        </authorList>
    </citation>
    <scope>NUCLEOTIDE SEQUENCE [LARGE SCALE GENOMIC DNA]</scope>
    <source>
        <strain evidence="7 8">1610/1b</strain>
    </source>
</reference>
<evidence type="ECO:0000256" key="3">
    <source>
        <dbReference type="ARBA" id="ARBA00022741"/>
    </source>
</evidence>
<dbReference type="PANTHER" id="PTHR43820:SF4">
    <property type="entry name" value="HIGH-AFFINITY BRANCHED-CHAIN AMINO ACID TRANSPORT ATP-BINDING PROTEIN LIVF"/>
    <property type="match status" value="1"/>
</dbReference>
<keyword evidence="8" id="KW-1185">Reference proteome</keyword>
<evidence type="ECO:0000256" key="2">
    <source>
        <dbReference type="ARBA" id="ARBA00022448"/>
    </source>
</evidence>
<dbReference type="PROSITE" id="PS50893">
    <property type="entry name" value="ABC_TRANSPORTER_2"/>
    <property type="match status" value="2"/>
</dbReference>
<name>A0ABZ2U5F1_9ACTN</name>
<dbReference type="InterPro" id="IPR003439">
    <property type="entry name" value="ABC_transporter-like_ATP-bd"/>
</dbReference>
<organism evidence="7 8">
    <name type="scientific">Gordonia hydrophobica</name>
    <dbReference type="NCBI Taxonomy" id="40516"/>
    <lineage>
        <taxon>Bacteria</taxon>
        <taxon>Bacillati</taxon>
        <taxon>Actinomycetota</taxon>
        <taxon>Actinomycetes</taxon>
        <taxon>Mycobacteriales</taxon>
        <taxon>Gordoniaceae</taxon>
        <taxon>Gordonia</taxon>
    </lineage>
</organism>
<dbReference type="GO" id="GO:0005524">
    <property type="term" value="F:ATP binding"/>
    <property type="evidence" value="ECO:0007669"/>
    <property type="project" value="UniProtKB-KW"/>
</dbReference>
<dbReference type="InterPro" id="IPR052156">
    <property type="entry name" value="BCAA_Transport_ATP-bd_LivF"/>
</dbReference>
<feature type="domain" description="ABC transporter" evidence="6">
    <location>
        <begin position="3"/>
        <end position="248"/>
    </location>
</feature>
<dbReference type="SUPFAM" id="SSF52540">
    <property type="entry name" value="P-loop containing nucleoside triphosphate hydrolases"/>
    <property type="match status" value="2"/>
</dbReference>
<dbReference type="InterPro" id="IPR017871">
    <property type="entry name" value="ABC_transporter-like_CS"/>
</dbReference>
<sequence length="501" mass="52085">MTLRAHSIGVRFRGVVALDGVDIAVEPGQVVALVGPNGSGKSTLFNAITGFVALHSGSVFVDEEDISDDPADARIRRGVARTFQTPRIDADLTVADSVLCGFLPSLRTALVPAAVGIGGTKERDARASCERLLDSFGLADHADTPLGELPLGTVRMADVLRAMAMNPRYLLLDEPAAGLSQEEQQLLTSGIRTIADSGVGVLLVEQNFPLVRDIADVLVVLESGKVIASGEPEHVASDARVVEAYLGSSGESGFTKHTPASAGGAPALTVNGFSVSYGRARVCHDVDLTVGRGEITAVLGPNGAGKSSLMAALAGIRLDGRRWSGTVALGDHDISELGAQHRAGVGLAFVPERRGNTFPGLSVEENLTLALQVLPRADSAEALSEVHEIFPKLTTLAGTQVGLLSGGEQQMVAIGMALCTRPSALLLDEPTQGLAPAILDDLIETFAALRDKGLAVLLAEQNQSFAAALADNFLVLSHGEVAARGGHAELADRRAIADAYL</sequence>
<keyword evidence="3" id="KW-0547">Nucleotide-binding</keyword>
<evidence type="ECO:0000256" key="5">
    <source>
        <dbReference type="ARBA" id="ARBA00022970"/>
    </source>
</evidence>
<dbReference type="CDD" id="cd03224">
    <property type="entry name" value="ABC_TM1139_LivF_branched"/>
    <property type="match status" value="1"/>
</dbReference>
<dbReference type="PROSITE" id="PS00211">
    <property type="entry name" value="ABC_TRANSPORTER_1"/>
    <property type="match status" value="1"/>
</dbReference>
<dbReference type="EMBL" id="CP136137">
    <property type="protein sequence ID" value="WYY08842.1"/>
    <property type="molecule type" value="Genomic_DNA"/>
</dbReference>
<proteinExistence type="inferred from homology"/>
<evidence type="ECO:0000313" key="7">
    <source>
        <dbReference type="EMBL" id="WYY08842.1"/>
    </source>
</evidence>
<keyword evidence="4 7" id="KW-0067">ATP-binding</keyword>
<protein>
    <submittedName>
        <fullName evidence="7">ATP-binding cassette domain-containing protein</fullName>
    </submittedName>
</protein>
<dbReference type="Pfam" id="PF00005">
    <property type="entry name" value="ABC_tran"/>
    <property type="match status" value="2"/>
</dbReference>
<evidence type="ECO:0000256" key="1">
    <source>
        <dbReference type="ARBA" id="ARBA00005417"/>
    </source>
</evidence>
<evidence type="ECO:0000313" key="8">
    <source>
        <dbReference type="Proteomes" id="UP001479933"/>
    </source>
</evidence>
<dbReference type="SMART" id="SM00382">
    <property type="entry name" value="AAA"/>
    <property type="match status" value="2"/>
</dbReference>
<dbReference type="PANTHER" id="PTHR43820">
    <property type="entry name" value="HIGH-AFFINITY BRANCHED-CHAIN AMINO ACID TRANSPORT ATP-BINDING PROTEIN LIVF"/>
    <property type="match status" value="1"/>
</dbReference>
<dbReference type="RefSeq" id="WP_066169714.1">
    <property type="nucleotide sequence ID" value="NZ_CP136137.1"/>
</dbReference>
<evidence type="ECO:0000256" key="4">
    <source>
        <dbReference type="ARBA" id="ARBA00022840"/>
    </source>
</evidence>
<dbReference type="Pfam" id="PF12399">
    <property type="entry name" value="BCA_ABC_TP_C"/>
    <property type="match status" value="1"/>
</dbReference>
<dbReference type="Proteomes" id="UP001479933">
    <property type="component" value="Chromosome"/>
</dbReference>
<accession>A0ABZ2U5F1</accession>
<dbReference type="InterPro" id="IPR027417">
    <property type="entry name" value="P-loop_NTPase"/>
</dbReference>
<dbReference type="Gene3D" id="3.40.50.300">
    <property type="entry name" value="P-loop containing nucleotide triphosphate hydrolases"/>
    <property type="match status" value="2"/>
</dbReference>
<keyword evidence="5" id="KW-0029">Amino-acid transport</keyword>
<feature type="domain" description="ABC transporter" evidence="6">
    <location>
        <begin position="268"/>
        <end position="501"/>
    </location>
</feature>
<dbReference type="InterPro" id="IPR032823">
    <property type="entry name" value="BCA_ABC_TP_C"/>
</dbReference>
<gene>
    <name evidence="7" type="ORF">RVF87_07240</name>
</gene>
<evidence type="ECO:0000259" key="6">
    <source>
        <dbReference type="PROSITE" id="PS50893"/>
    </source>
</evidence>
<comment type="similarity">
    <text evidence="1">Belongs to the ABC transporter superfamily.</text>
</comment>
<keyword evidence="2" id="KW-0813">Transport</keyword>
<dbReference type="InterPro" id="IPR003593">
    <property type="entry name" value="AAA+_ATPase"/>
</dbReference>